<gene>
    <name evidence="2" type="ORF">L0M14_16595</name>
</gene>
<dbReference type="SUPFAM" id="SSF160631">
    <property type="entry name" value="SMI1/KNR4-like"/>
    <property type="match status" value="1"/>
</dbReference>
<dbReference type="Pfam" id="PF09346">
    <property type="entry name" value="SMI1_KNR4"/>
    <property type="match status" value="1"/>
</dbReference>
<accession>A0ABY3SBT2</accession>
<name>A0ABY3SBT2_9BACL</name>
<evidence type="ECO:0000259" key="1">
    <source>
        <dbReference type="Pfam" id="PF09346"/>
    </source>
</evidence>
<evidence type="ECO:0000313" key="3">
    <source>
        <dbReference type="Proteomes" id="UP001649230"/>
    </source>
</evidence>
<dbReference type="InterPro" id="IPR018958">
    <property type="entry name" value="Knr4/Smi1-like_dom"/>
</dbReference>
<dbReference type="Gene3D" id="3.40.1580.10">
    <property type="entry name" value="SMI1/KNR4-like"/>
    <property type="match status" value="1"/>
</dbReference>
<reference evidence="2 3" key="1">
    <citation type="journal article" date="2024" name="Int. J. Syst. Evol. Microbiol.">
        <title>Paenibacillus hexagrammi sp. nov., a novel bacterium isolated from the gut content of Hexagrammos agrammus.</title>
        <authorList>
            <person name="Jung H.K."/>
            <person name="Kim D.G."/>
            <person name="Zin H."/>
            <person name="Park J."/>
            <person name="Jung H."/>
            <person name="Kim Y.O."/>
            <person name="Kong H.J."/>
            <person name="Kim J.W."/>
            <person name="Kim Y.S."/>
        </authorList>
    </citation>
    <scope>NUCLEOTIDE SEQUENCE [LARGE SCALE GENOMIC DNA]</scope>
    <source>
        <strain evidence="2 3">YPD9-1</strain>
    </source>
</reference>
<feature type="domain" description="Knr4/Smi1-like" evidence="1">
    <location>
        <begin position="47"/>
        <end position="152"/>
    </location>
</feature>
<evidence type="ECO:0000313" key="2">
    <source>
        <dbReference type="EMBL" id="UJF31443.1"/>
    </source>
</evidence>
<dbReference type="EMBL" id="CP090978">
    <property type="protein sequence ID" value="UJF31443.1"/>
    <property type="molecule type" value="Genomic_DNA"/>
</dbReference>
<organism evidence="2 3">
    <name type="scientific">Paenibacillus hexagrammi</name>
    <dbReference type="NCBI Taxonomy" id="2908839"/>
    <lineage>
        <taxon>Bacteria</taxon>
        <taxon>Bacillati</taxon>
        <taxon>Bacillota</taxon>
        <taxon>Bacilli</taxon>
        <taxon>Bacillales</taxon>
        <taxon>Paenibacillaceae</taxon>
        <taxon>Paenibacillus</taxon>
    </lineage>
</organism>
<proteinExistence type="predicted"/>
<keyword evidence="3" id="KW-1185">Reference proteome</keyword>
<dbReference type="InterPro" id="IPR037883">
    <property type="entry name" value="Knr4/Smi1-like_sf"/>
</dbReference>
<protein>
    <submittedName>
        <fullName evidence="2">SMI1/KNR4 family protein</fullName>
    </submittedName>
</protein>
<sequence>MYKEVDTLIEKMQAALVKEKEGNPQFYAMQLITEAEEKIIRTVSDTWRLPEEYLYFLKRYVPEKVSWCTDEYISLHIYGAKDILPGQSGYNYNHVTDEAITEWPTNYLVIASDEGDPYCIDLSRGDTTIYTAKHGMGYWDFSVAYNNLVDFLHSVLRPRTLGSARTMRMNLTITTKY</sequence>
<dbReference type="Proteomes" id="UP001649230">
    <property type="component" value="Chromosome"/>
</dbReference>
<dbReference type="RefSeq" id="WP_235117789.1">
    <property type="nucleotide sequence ID" value="NZ_CP090978.1"/>
</dbReference>